<feature type="region of interest" description="Disordered" evidence="1">
    <location>
        <begin position="154"/>
        <end position="174"/>
    </location>
</feature>
<feature type="chain" id="PRO_5002353898" evidence="2">
    <location>
        <begin position="32"/>
        <end position="174"/>
    </location>
</feature>
<dbReference type="Gene3D" id="3.30.559.10">
    <property type="entry name" value="Chloramphenicol acetyltransferase-like domain"/>
    <property type="match status" value="1"/>
</dbReference>
<evidence type="ECO:0000313" key="4">
    <source>
        <dbReference type="Proteomes" id="UP000026961"/>
    </source>
</evidence>
<reference evidence="3" key="2">
    <citation type="submission" date="2018-05" db="EMBL/GenBank/DDBJ databases">
        <title>OgluRS3 (Oryza glumaepatula Reference Sequence Version 3).</title>
        <authorList>
            <person name="Zhang J."/>
            <person name="Kudrna D."/>
            <person name="Lee S."/>
            <person name="Talag J."/>
            <person name="Welchert J."/>
            <person name="Wing R.A."/>
        </authorList>
    </citation>
    <scope>NUCLEOTIDE SEQUENCE [LARGE SCALE GENOMIC DNA]</scope>
</reference>
<dbReference type="Gramene" id="OGLUM07G05650.1">
    <property type="protein sequence ID" value="OGLUM07G05650.1"/>
    <property type="gene ID" value="OGLUM07G05650"/>
</dbReference>
<feature type="compositionally biased region" description="Basic residues" evidence="1">
    <location>
        <begin position="160"/>
        <end position="174"/>
    </location>
</feature>
<accession>A0A0E0AGU7</accession>
<reference evidence="3" key="1">
    <citation type="submission" date="2015-04" db="UniProtKB">
        <authorList>
            <consortium name="EnsemblPlants"/>
        </authorList>
    </citation>
    <scope>IDENTIFICATION</scope>
</reference>
<dbReference type="Proteomes" id="UP000026961">
    <property type="component" value="Chromosome 7"/>
</dbReference>
<evidence type="ECO:0000256" key="2">
    <source>
        <dbReference type="SAM" id="SignalP"/>
    </source>
</evidence>
<keyword evidence="4" id="KW-1185">Reference proteome</keyword>
<evidence type="ECO:0000313" key="3">
    <source>
        <dbReference type="EnsemblPlants" id="OGLUM07G05650.1"/>
    </source>
</evidence>
<protein>
    <submittedName>
        <fullName evidence="3">Uncharacterized protein</fullName>
    </submittedName>
</protein>
<dbReference type="InterPro" id="IPR023213">
    <property type="entry name" value="CAT-like_dom_sf"/>
</dbReference>
<name>A0A0E0AGU7_9ORYZ</name>
<dbReference type="AlphaFoldDB" id="A0A0E0AGU7"/>
<feature type="signal peptide" evidence="2">
    <location>
        <begin position="1"/>
        <end position="31"/>
    </location>
</feature>
<dbReference type="EnsemblPlants" id="OGLUM07G05650.1">
    <property type="protein sequence ID" value="OGLUM07G05650.1"/>
    <property type="gene ID" value="OGLUM07G05650"/>
</dbReference>
<evidence type="ECO:0000256" key="1">
    <source>
        <dbReference type="SAM" id="MobiDB-lite"/>
    </source>
</evidence>
<proteinExistence type="predicted"/>
<organism evidence="3">
    <name type="scientific">Oryza glumipatula</name>
    <dbReference type="NCBI Taxonomy" id="40148"/>
    <lineage>
        <taxon>Eukaryota</taxon>
        <taxon>Viridiplantae</taxon>
        <taxon>Streptophyta</taxon>
        <taxon>Embryophyta</taxon>
        <taxon>Tracheophyta</taxon>
        <taxon>Spermatophyta</taxon>
        <taxon>Magnoliopsida</taxon>
        <taxon>Liliopsida</taxon>
        <taxon>Poales</taxon>
        <taxon>Poaceae</taxon>
        <taxon>BOP clade</taxon>
        <taxon>Oryzoideae</taxon>
        <taxon>Oryzeae</taxon>
        <taxon>Oryzinae</taxon>
        <taxon>Oryza</taxon>
    </lineage>
</organism>
<dbReference type="GO" id="GO:0050734">
    <property type="term" value="F:hydroxycinnamoyltransferase activity"/>
    <property type="evidence" value="ECO:0007669"/>
    <property type="project" value="UniProtKB-ARBA"/>
</dbReference>
<keyword evidence="2" id="KW-0732">Signal</keyword>
<sequence>MAPSMQWITTVVRSCPLCVLLLVQVTHWPNGDKELLHRRDVKYSLTKALVAFYPFAGQLGVDGAGHIEIDYTGHVPPSLRCGGVVLSLASIARASAEALLPPTETPHLYRDSDVLRPQAAHHMCPVYYARSLGPLWCSAAGICGDHVKQAAASNQQVQANHHHAKQAAGTRMKK</sequence>
<dbReference type="HOGENOM" id="CLU_131765_0_0_1"/>